<evidence type="ECO:0000256" key="2">
    <source>
        <dbReference type="ARBA" id="ARBA00022741"/>
    </source>
</evidence>
<keyword evidence="2" id="KW-0547">Nucleotide-binding</keyword>
<accession>A0A3B1AFL5</accession>
<dbReference type="FunFam" id="3.40.50.300:FF:000006">
    <property type="entry name" value="DNA-binding transcriptional regulator NtrC"/>
    <property type="match status" value="1"/>
</dbReference>
<dbReference type="Pfam" id="PF00158">
    <property type="entry name" value="Sigma54_activat"/>
    <property type="match status" value="1"/>
</dbReference>
<dbReference type="InterPro" id="IPR025944">
    <property type="entry name" value="Sigma_54_int_dom_CS"/>
</dbReference>
<dbReference type="Pfam" id="PF00072">
    <property type="entry name" value="Response_reg"/>
    <property type="match status" value="1"/>
</dbReference>
<evidence type="ECO:0000256" key="6">
    <source>
        <dbReference type="ARBA" id="ARBA00023163"/>
    </source>
</evidence>
<dbReference type="PROSITE" id="PS00688">
    <property type="entry name" value="SIGMA54_INTERACT_3"/>
    <property type="match status" value="1"/>
</dbReference>
<dbReference type="Gene3D" id="3.40.50.300">
    <property type="entry name" value="P-loop containing nucleotide triphosphate hydrolases"/>
    <property type="match status" value="1"/>
</dbReference>
<dbReference type="GO" id="GO:0043565">
    <property type="term" value="F:sequence-specific DNA binding"/>
    <property type="evidence" value="ECO:0007669"/>
    <property type="project" value="InterPro"/>
</dbReference>
<dbReference type="InterPro" id="IPR002078">
    <property type="entry name" value="Sigma_54_int"/>
</dbReference>
<keyword evidence="4" id="KW-0805">Transcription regulation</keyword>
<name>A0A3B1AFL5_9ZZZZ</name>
<dbReference type="InterPro" id="IPR002197">
    <property type="entry name" value="HTH_Fis"/>
</dbReference>
<evidence type="ECO:0000259" key="7">
    <source>
        <dbReference type="PROSITE" id="PS50045"/>
    </source>
</evidence>
<dbReference type="InterPro" id="IPR009057">
    <property type="entry name" value="Homeodomain-like_sf"/>
</dbReference>
<dbReference type="GO" id="GO:0005524">
    <property type="term" value="F:ATP binding"/>
    <property type="evidence" value="ECO:0007669"/>
    <property type="project" value="UniProtKB-KW"/>
</dbReference>
<keyword evidence="5" id="KW-0238">DNA-binding</keyword>
<dbReference type="GO" id="GO:0000160">
    <property type="term" value="P:phosphorelay signal transduction system"/>
    <property type="evidence" value="ECO:0007669"/>
    <property type="project" value="InterPro"/>
</dbReference>
<evidence type="ECO:0000256" key="5">
    <source>
        <dbReference type="ARBA" id="ARBA00023125"/>
    </source>
</evidence>
<dbReference type="SUPFAM" id="SSF52540">
    <property type="entry name" value="P-loop containing nucleoside triphosphate hydrolases"/>
    <property type="match status" value="1"/>
</dbReference>
<dbReference type="Pfam" id="PF25601">
    <property type="entry name" value="AAA_lid_14"/>
    <property type="match status" value="1"/>
</dbReference>
<dbReference type="InterPro" id="IPR001789">
    <property type="entry name" value="Sig_transdc_resp-reg_receiver"/>
</dbReference>
<dbReference type="GO" id="GO:0006355">
    <property type="term" value="P:regulation of DNA-templated transcription"/>
    <property type="evidence" value="ECO:0007669"/>
    <property type="project" value="InterPro"/>
</dbReference>
<dbReference type="Gene3D" id="1.10.8.60">
    <property type="match status" value="1"/>
</dbReference>
<sequence>MLDKKIHVMFVDDDTVTGSVMQRNCKNTNYSCSVYHNASECLKAFSTQGADIVITDLKMPGMSGFELLGELRGIDSDIPVLVMTGYSSVENAVEAMKRGASDFIKKPFDFEELHLMVERILKSVKLTNENKLLKKRLRQKRNRYGMIGDTPIMKTLFNTIEKVAEVNCCAIIVGESGTGKELVARALHDYSPRKDQAFVAIDCGALSETLLESELFGHEKGAFTGATQRKIGLMEQADGGTLFLDEICNISDSMQVKLMRAIENQEITRVGSTSTKKIDIRVVAASNRNLDDMVSSGELRHDFYHRLNVVSIKVPSLAERRDDIPALVESTEQEFAERYSRKIQGFDTVSLQNLCKAQWPGNIRELRNTIERCVILADSPILKWGIGDLDARQRENNAFNFSEQHFVSLTNLEEEYINHVLRCSKGKKNHAAKILGIDKTTLWRKLRKYDEEMV</sequence>
<dbReference type="PANTHER" id="PTHR32071">
    <property type="entry name" value="TRANSCRIPTIONAL REGULATORY PROTEIN"/>
    <property type="match status" value="1"/>
</dbReference>
<dbReference type="SUPFAM" id="SSF46689">
    <property type="entry name" value="Homeodomain-like"/>
    <property type="match status" value="1"/>
</dbReference>
<evidence type="ECO:0000256" key="4">
    <source>
        <dbReference type="ARBA" id="ARBA00023015"/>
    </source>
</evidence>
<protein>
    <submittedName>
        <fullName evidence="9">Response regulator of zinc sigma-54-dependent two-component system</fullName>
    </submittedName>
</protein>
<evidence type="ECO:0000313" key="9">
    <source>
        <dbReference type="EMBL" id="VAX00471.1"/>
    </source>
</evidence>
<evidence type="ECO:0000259" key="8">
    <source>
        <dbReference type="PROSITE" id="PS50110"/>
    </source>
</evidence>
<dbReference type="Gene3D" id="1.10.10.60">
    <property type="entry name" value="Homeodomain-like"/>
    <property type="match status" value="1"/>
</dbReference>
<dbReference type="SUPFAM" id="SSF52172">
    <property type="entry name" value="CheY-like"/>
    <property type="match status" value="1"/>
</dbReference>
<dbReference type="SMART" id="SM00382">
    <property type="entry name" value="AAA"/>
    <property type="match status" value="1"/>
</dbReference>
<keyword evidence="6" id="KW-0804">Transcription</keyword>
<dbReference type="Pfam" id="PF02954">
    <property type="entry name" value="HTH_8"/>
    <property type="match status" value="1"/>
</dbReference>
<dbReference type="InterPro" id="IPR003593">
    <property type="entry name" value="AAA+_ATPase"/>
</dbReference>
<proteinExistence type="predicted"/>
<keyword evidence="3" id="KW-0067">ATP-binding</keyword>
<evidence type="ECO:0000256" key="1">
    <source>
        <dbReference type="ARBA" id="ARBA00022553"/>
    </source>
</evidence>
<dbReference type="PROSITE" id="PS50045">
    <property type="entry name" value="SIGMA54_INTERACT_4"/>
    <property type="match status" value="1"/>
</dbReference>
<dbReference type="PROSITE" id="PS00676">
    <property type="entry name" value="SIGMA54_INTERACT_2"/>
    <property type="match status" value="1"/>
</dbReference>
<dbReference type="InterPro" id="IPR025943">
    <property type="entry name" value="Sigma_54_int_dom_ATP-bd_2"/>
</dbReference>
<dbReference type="CDD" id="cd00009">
    <property type="entry name" value="AAA"/>
    <property type="match status" value="1"/>
</dbReference>
<dbReference type="InterPro" id="IPR027417">
    <property type="entry name" value="P-loop_NTPase"/>
</dbReference>
<dbReference type="SMART" id="SM00448">
    <property type="entry name" value="REC"/>
    <property type="match status" value="1"/>
</dbReference>
<dbReference type="InterPro" id="IPR058031">
    <property type="entry name" value="AAA_lid_NorR"/>
</dbReference>
<gene>
    <name evidence="9" type="ORF">MNBD_GAMMA22-2943</name>
</gene>
<dbReference type="EMBL" id="UOFS01000044">
    <property type="protein sequence ID" value="VAX00471.1"/>
    <property type="molecule type" value="Genomic_DNA"/>
</dbReference>
<dbReference type="PROSITE" id="PS50110">
    <property type="entry name" value="RESPONSE_REGULATORY"/>
    <property type="match status" value="1"/>
</dbReference>
<organism evidence="9">
    <name type="scientific">hydrothermal vent metagenome</name>
    <dbReference type="NCBI Taxonomy" id="652676"/>
    <lineage>
        <taxon>unclassified sequences</taxon>
        <taxon>metagenomes</taxon>
        <taxon>ecological metagenomes</taxon>
    </lineage>
</organism>
<reference evidence="9" key="1">
    <citation type="submission" date="2018-06" db="EMBL/GenBank/DDBJ databases">
        <authorList>
            <person name="Zhirakovskaya E."/>
        </authorList>
    </citation>
    <scope>NUCLEOTIDE SEQUENCE</scope>
</reference>
<dbReference type="PRINTS" id="PR01590">
    <property type="entry name" value="HTHFIS"/>
</dbReference>
<dbReference type="AlphaFoldDB" id="A0A3B1AFL5"/>
<feature type="domain" description="Sigma-54 factor interaction" evidence="7">
    <location>
        <begin position="146"/>
        <end position="375"/>
    </location>
</feature>
<keyword evidence="1" id="KW-0597">Phosphoprotein</keyword>
<dbReference type="FunFam" id="3.40.50.2300:FF:000018">
    <property type="entry name" value="DNA-binding transcriptional regulator NtrC"/>
    <property type="match status" value="1"/>
</dbReference>
<evidence type="ECO:0000256" key="3">
    <source>
        <dbReference type="ARBA" id="ARBA00022840"/>
    </source>
</evidence>
<dbReference type="InterPro" id="IPR011006">
    <property type="entry name" value="CheY-like_superfamily"/>
</dbReference>
<dbReference type="Gene3D" id="3.40.50.2300">
    <property type="match status" value="1"/>
</dbReference>
<feature type="domain" description="Response regulatory" evidence="8">
    <location>
        <begin position="7"/>
        <end position="121"/>
    </location>
</feature>